<dbReference type="InterPro" id="IPR005119">
    <property type="entry name" value="LysR_subst-bd"/>
</dbReference>
<comment type="similarity">
    <text evidence="1">Belongs to the LysR transcriptional regulatory family.</text>
</comment>
<dbReference type="PANTHER" id="PTHR30579">
    <property type="entry name" value="TRANSCRIPTIONAL REGULATOR"/>
    <property type="match status" value="1"/>
</dbReference>
<dbReference type="Gene3D" id="3.40.190.290">
    <property type="match status" value="1"/>
</dbReference>
<evidence type="ECO:0000313" key="6">
    <source>
        <dbReference type="EMBL" id="SFC69621.1"/>
    </source>
</evidence>
<evidence type="ECO:0000256" key="1">
    <source>
        <dbReference type="ARBA" id="ARBA00009437"/>
    </source>
</evidence>
<dbReference type="GO" id="GO:0003677">
    <property type="term" value="F:DNA binding"/>
    <property type="evidence" value="ECO:0007669"/>
    <property type="project" value="UniProtKB-KW"/>
</dbReference>
<evidence type="ECO:0000259" key="5">
    <source>
        <dbReference type="PROSITE" id="PS50931"/>
    </source>
</evidence>
<dbReference type="Proteomes" id="UP000198728">
    <property type="component" value="Unassembled WGS sequence"/>
</dbReference>
<dbReference type="RefSeq" id="WP_177208351.1">
    <property type="nucleotide sequence ID" value="NZ_FOLG01000008.1"/>
</dbReference>
<evidence type="ECO:0000256" key="3">
    <source>
        <dbReference type="ARBA" id="ARBA00023125"/>
    </source>
</evidence>
<dbReference type="PANTHER" id="PTHR30579:SF3">
    <property type="entry name" value="TRANSCRIPTIONAL REGULATORY PROTEIN"/>
    <property type="match status" value="1"/>
</dbReference>
<keyword evidence="3 6" id="KW-0238">DNA-binding</keyword>
<dbReference type="InterPro" id="IPR036390">
    <property type="entry name" value="WH_DNA-bd_sf"/>
</dbReference>
<dbReference type="InterPro" id="IPR050176">
    <property type="entry name" value="LTTR"/>
</dbReference>
<dbReference type="SUPFAM" id="SSF46785">
    <property type="entry name" value="Winged helix' DNA-binding domain"/>
    <property type="match status" value="1"/>
</dbReference>
<name>A0A1I1L9E4_9RHOB</name>
<protein>
    <submittedName>
        <fullName evidence="6">DNA-binding transcriptional regulator, LysR family</fullName>
    </submittedName>
</protein>
<gene>
    <name evidence="6" type="ORF">SAMN04488094_1089</name>
</gene>
<dbReference type="InterPro" id="IPR036388">
    <property type="entry name" value="WH-like_DNA-bd_sf"/>
</dbReference>
<reference evidence="6 7" key="1">
    <citation type="submission" date="2016-10" db="EMBL/GenBank/DDBJ databases">
        <authorList>
            <person name="de Groot N.N."/>
        </authorList>
    </citation>
    <scope>NUCLEOTIDE SEQUENCE [LARGE SCALE GENOMIC DNA]</scope>
    <source>
        <strain evidence="6 7">DSM 19548</strain>
    </source>
</reference>
<dbReference type="PROSITE" id="PS50931">
    <property type="entry name" value="HTH_LYSR"/>
    <property type="match status" value="1"/>
</dbReference>
<dbReference type="Pfam" id="PF00126">
    <property type="entry name" value="HTH_1"/>
    <property type="match status" value="1"/>
</dbReference>
<proteinExistence type="inferred from homology"/>
<dbReference type="GO" id="GO:0003700">
    <property type="term" value="F:DNA-binding transcription factor activity"/>
    <property type="evidence" value="ECO:0007669"/>
    <property type="project" value="InterPro"/>
</dbReference>
<dbReference type="SUPFAM" id="SSF53850">
    <property type="entry name" value="Periplasmic binding protein-like II"/>
    <property type="match status" value="1"/>
</dbReference>
<feature type="domain" description="HTH lysR-type" evidence="5">
    <location>
        <begin position="5"/>
        <end position="62"/>
    </location>
</feature>
<sequence length="302" mass="33619">MADRFDWNDIQYFLETARSGRISRAAKRLGVSHTTVARHLSHLDKRLHNRLLDLDVDGYVPTEAGAALIPLAEEMEAAAAAILDRLERPGSLSGRVRVGAPDGFGNTVLSRLLPDLAKAEPSLEIELVPVPASHKLWNREVDIAVSLERPQSGRLVQQKLLDYDLRLYGSAEFLNDSSDLHAKEDLLRYPFVGYIDELLYSAELNFTKLIHPGIHTAYRAATVQAQIDAVTGGAGLGVLPCYMARAANLIPVLADEIAFTRGYWLLYGEDDREISRIRRVAGFIREVTQARQSDFRFTPSPE</sequence>
<keyword evidence="7" id="KW-1185">Reference proteome</keyword>
<evidence type="ECO:0000313" key="7">
    <source>
        <dbReference type="Proteomes" id="UP000198728"/>
    </source>
</evidence>
<organism evidence="6 7">
    <name type="scientific">Tropicimonas isoalkanivorans</name>
    <dbReference type="NCBI Taxonomy" id="441112"/>
    <lineage>
        <taxon>Bacteria</taxon>
        <taxon>Pseudomonadati</taxon>
        <taxon>Pseudomonadota</taxon>
        <taxon>Alphaproteobacteria</taxon>
        <taxon>Rhodobacterales</taxon>
        <taxon>Roseobacteraceae</taxon>
        <taxon>Tropicimonas</taxon>
    </lineage>
</organism>
<evidence type="ECO:0000256" key="4">
    <source>
        <dbReference type="ARBA" id="ARBA00023163"/>
    </source>
</evidence>
<keyword evidence="2" id="KW-0805">Transcription regulation</keyword>
<dbReference type="AlphaFoldDB" id="A0A1I1L9E4"/>
<dbReference type="Gene3D" id="1.10.10.10">
    <property type="entry name" value="Winged helix-like DNA-binding domain superfamily/Winged helix DNA-binding domain"/>
    <property type="match status" value="1"/>
</dbReference>
<dbReference type="Pfam" id="PF03466">
    <property type="entry name" value="LysR_substrate"/>
    <property type="match status" value="1"/>
</dbReference>
<dbReference type="STRING" id="441112.SAMN04488094_1089"/>
<accession>A0A1I1L9E4</accession>
<keyword evidence="4" id="KW-0804">Transcription</keyword>
<evidence type="ECO:0000256" key="2">
    <source>
        <dbReference type="ARBA" id="ARBA00023015"/>
    </source>
</evidence>
<dbReference type="EMBL" id="FOLG01000008">
    <property type="protein sequence ID" value="SFC69621.1"/>
    <property type="molecule type" value="Genomic_DNA"/>
</dbReference>
<dbReference type="InterPro" id="IPR000847">
    <property type="entry name" value="LysR_HTH_N"/>
</dbReference>